<feature type="compositionally biased region" description="Polar residues" evidence="1">
    <location>
        <begin position="1"/>
        <end position="15"/>
    </location>
</feature>
<dbReference type="InterPro" id="IPR024550">
    <property type="entry name" value="TFIIEa/SarR/Rpc3_HTH_dom"/>
</dbReference>
<keyword evidence="4" id="KW-1185">Reference proteome</keyword>
<feature type="compositionally biased region" description="Low complexity" evidence="1">
    <location>
        <begin position="27"/>
        <end position="42"/>
    </location>
</feature>
<dbReference type="EMBL" id="CAAALY010117947">
    <property type="protein sequence ID" value="VEL31037.1"/>
    <property type="molecule type" value="Genomic_DNA"/>
</dbReference>
<dbReference type="InterPro" id="IPR017919">
    <property type="entry name" value="TFIIE/TFIIEa_HTH"/>
</dbReference>
<name>A0A448X8T7_9PLAT</name>
<dbReference type="PROSITE" id="PS51344">
    <property type="entry name" value="HTH_TFE_IIE"/>
    <property type="match status" value="1"/>
</dbReference>
<dbReference type="Proteomes" id="UP000784294">
    <property type="component" value="Unassembled WGS sequence"/>
</dbReference>
<evidence type="ECO:0000259" key="2">
    <source>
        <dbReference type="PROSITE" id="PS51344"/>
    </source>
</evidence>
<accession>A0A448X8T7</accession>
<protein>
    <recommendedName>
        <fullName evidence="2">HTH TFE/IIEalpha-type domain-containing protein</fullName>
    </recommendedName>
</protein>
<sequence length="168" mass="18082">MQTISIRTQSTQKPLSSPGGPSVKLPSSAAATGSSGSLVAGSKRPAPDVASPGSSAAPGNNSGTNSSAGGGTADAAGSIQVPLCLRKLVRSIVRSFYAREHSLIVDMLVRNTIMKEDDLCERLRFERKQLRQYLHTLKSDQFIKSRLQLETDIDGKTAKITHYYIDYK</sequence>
<comment type="caution">
    <text evidence="3">The sequence shown here is derived from an EMBL/GenBank/DDBJ whole genome shotgun (WGS) entry which is preliminary data.</text>
</comment>
<organism evidence="3 4">
    <name type="scientific">Protopolystoma xenopodis</name>
    <dbReference type="NCBI Taxonomy" id="117903"/>
    <lineage>
        <taxon>Eukaryota</taxon>
        <taxon>Metazoa</taxon>
        <taxon>Spiralia</taxon>
        <taxon>Lophotrochozoa</taxon>
        <taxon>Platyhelminthes</taxon>
        <taxon>Monogenea</taxon>
        <taxon>Polyopisthocotylea</taxon>
        <taxon>Polystomatidea</taxon>
        <taxon>Polystomatidae</taxon>
        <taxon>Protopolystoma</taxon>
    </lineage>
</organism>
<reference evidence="3" key="1">
    <citation type="submission" date="2018-11" db="EMBL/GenBank/DDBJ databases">
        <authorList>
            <consortium name="Pathogen Informatics"/>
        </authorList>
    </citation>
    <scope>NUCLEOTIDE SEQUENCE</scope>
</reference>
<dbReference type="GO" id="GO:0006367">
    <property type="term" value="P:transcription initiation at RNA polymerase II promoter"/>
    <property type="evidence" value="ECO:0007669"/>
    <property type="project" value="TreeGrafter"/>
</dbReference>
<feature type="domain" description="HTH TFE/IIEalpha-type" evidence="2">
    <location>
        <begin position="85"/>
        <end position="168"/>
    </location>
</feature>
<evidence type="ECO:0000313" key="3">
    <source>
        <dbReference type="EMBL" id="VEL31037.1"/>
    </source>
</evidence>
<dbReference type="PANTHER" id="PTHR13097:SF7">
    <property type="entry name" value="GENERAL TRANSCRIPTION FACTOR IIE SUBUNIT 1"/>
    <property type="match status" value="1"/>
</dbReference>
<feature type="region of interest" description="Disordered" evidence="1">
    <location>
        <begin position="1"/>
        <end position="73"/>
    </location>
</feature>
<dbReference type="OrthoDB" id="361102at2759"/>
<evidence type="ECO:0000256" key="1">
    <source>
        <dbReference type="SAM" id="MobiDB-lite"/>
    </source>
</evidence>
<evidence type="ECO:0000313" key="4">
    <source>
        <dbReference type="Proteomes" id="UP000784294"/>
    </source>
</evidence>
<dbReference type="Pfam" id="PF02002">
    <property type="entry name" value="TFIIE_alpha"/>
    <property type="match status" value="1"/>
</dbReference>
<dbReference type="GO" id="GO:0005673">
    <property type="term" value="C:transcription factor TFIIE complex"/>
    <property type="evidence" value="ECO:0007669"/>
    <property type="project" value="TreeGrafter"/>
</dbReference>
<feature type="non-terminal residue" evidence="3">
    <location>
        <position position="168"/>
    </location>
</feature>
<dbReference type="PANTHER" id="PTHR13097">
    <property type="entry name" value="TRANSCRIPTION INITIATION FACTOR IIE, ALPHA SUBUNIT"/>
    <property type="match status" value="1"/>
</dbReference>
<dbReference type="InterPro" id="IPR039997">
    <property type="entry name" value="TFE"/>
</dbReference>
<gene>
    <name evidence="3" type="ORF">PXEA_LOCUS24477</name>
</gene>
<dbReference type="AlphaFoldDB" id="A0A448X8T7"/>
<feature type="compositionally biased region" description="Low complexity" evidence="1">
    <location>
        <begin position="50"/>
        <end position="73"/>
    </location>
</feature>
<proteinExistence type="predicted"/>